<comment type="caution">
    <text evidence="9">The sequence shown here is derived from an EMBL/GenBank/DDBJ whole genome shotgun (WGS) entry which is preliminary data.</text>
</comment>
<reference evidence="9" key="2">
    <citation type="submission" date="2020-09" db="EMBL/GenBank/DDBJ databases">
        <authorList>
            <person name="Sun Q."/>
            <person name="Zhou Y."/>
        </authorList>
    </citation>
    <scope>NUCLEOTIDE SEQUENCE</scope>
    <source>
        <strain evidence="9">CGMCC 4.7272</strain>
    </source>
</reference>
<feature type="compositionally biased region" description="Gly residues" evidence="6">
    <location>
        <begin position="161"/>
        <end position="170"/>
    </location>
</feature>
<feature type="compositionally biased region" description="Low complexity" evidence="6">
    <location>
        <begin position="171"/>
        <end position="196"/>
    </location>
</feature>
<feature type="transmembrane region" description="Helical" evidence="7">
    <location>
        <begin position="78"/>
        <end position="98"/>
    </location>
</feature>
<dbReference type="PANTHER" id="PTHR33406:SF13">
    <property type="entry name" value="MEMBRANE PROTEIN YDFJ"/>
    <property type="match status" value="1"/>
</dbReference>
<dbReference type="Proteomes" id="UP000625682">
    <property type="component" value="Unassembled WGS sequence"/>
</dbReference>
<comment type="subcellular location">
    <subcellularLocation>
        <location evidence="1">Cell membrane</location>
        <topology evidence="1">Multi-pass membrane protein</topology>
    </subcellularLocation>
</comment>
<dbReference type="Pfam" id="PF03176">
    <property type="entry name" value="MMPL"/>
    <property type="match status" value="1"/>
</dbReference>
<dbReference type="InterPro" id="IPR050545">
    <property type="entry name" value="Mycobact_MmpL"/>
</dbReference>
<gene>
    <name evidence="9" type="ORF">GCM10012282_36500</name>
</gene>
<keyword evidence="3 7" id="KW-0812">Transmembrane</keyword>
<dbReference type="RefSeq" id="WP_229695291.1">
    <property type="nucleotide sequence ID" value="NZ_BAABER010000010.1"/>
</dbReference>
<evidence type="ECO:0000256" key="2">
    <source>
        <dbReference type="ARBA" id="ARBA00022475"/>
    </source>
</evidence>
<dbReference type="PANTHER" id="PTHR33406">
    <property type="entry name" value="MEMBRANE PROTEIN MJ1562-RELATED"/>
    <property type="match status" value="1"/>
</dbReference>
<dbReference type="PROSITE" id="PS50156">
    <property type="entry name" value="SSD"/>
    <property type="match status" value="1"/>
</dbReference>
<feature type="transmembrane region" description="Helical" evidence="7">
    <location>
        <begin position="37"/>
        <end position="57"/>
    </location>
</feature>
<dbReference type="SUPFAM" id="SSF82866">
    <property type="entry name" value="Multidrug efflux transporter AcrB transmembrane domain"/>
    <property type="match status" value="1"/>
</dbReference>
<keyword evidence="2" id="KW-1003">Cell membrane</keyword>
<dbReference type="Gene3D" id="1.20.1640.10">
    <property type="entry name" value="Multidrug efflux transporter AcrB transmembrane domain"/>
    <property type="match status" value="1"/>
</dbReference>
<evidence type="ECO:0000256" key="4">
    <source>
        <dbReference type="ARBA" id="ARBA00022989"/>
    </source>
</evidence>
<dbReference type="AlphaFoldDB" id="A0A917KYW5"/>
<feature type="domain" description="SSD" evidence="8">
    <location>
        <begin position="1"/>
        <end position="137"/>
    </location>
</feature>
<sequence>MFGALIAASVPLLLSITAVLSALGFLQALGHVIPINSTVFSVVLLIGMAVGVDYFLFHLRREREERQRGRDFKEALQVTARTSGHAVVLSGVTVMLYLSGLYLTGMDGFRSLAVGTTIVVGLTVIGSMTVLPALLSVLGHRVDKGRIPLAEPLAHRRGRITGVGRGGQGRGPSSAGVGRCRAAGGRAPRAGHAPAGSVRHGQHAAHQPHRRNSGPHGQGLPR</sequence>
<organism evidence="9 10">
    <name type="scientific">Streptomyces lacrimifluminis</name>
    <dbReference type="NCBI Taxonomy" id="1500077"/>
    <lineage>
        <taxon>Bacteria</taxon>
        <taxon>Bacillati</taxon>
        <taxon>Actinomycetota</taxon>
        <taxon>Actinomycetes</taxon>
        <taxon>Kitasatosporales</taxon>
        <taxon>Streptomycetaceae</taxon>
        <taxon>Streptomyces</taxon>
    </lineage>
</organism>
<keyword evidence="5 7" id="KW-0472">Membrane</keyword>
<dbReference type="InterPro" id="IPR004869">
    <property type="entry name" value="MMPL_dom"/>
</dbReference>
<name>A0A917KYW5_9ACTN</name>
<proteinExistence type="predicted"/>
<evidence type="ECO:0000256" key="3">
    <source>
        <dbReference type="ARBA" id="ARBA00022692"/>
    </source>
</evidence>
<protein>
    <recommendedName>
        <fullName evidence="8">SSD domain-containing protein</fullName>
    </recommendedName>
</protein>
<evidence type="ECO:0000313" key="10">
    <source>
        <dbReference type="Proteomes" id="UP000625682"/>
    </source>
</evidence>
<reference evidence="9" key="1">
    <citation type="journal article" date="2014" name="Int. J. Syst. Evol. Microbiol.">
        <title>Complete genome sequence of Corynebacterium casei LMG S-19264T (=DSM 44701T), isolated from a smear-ripened cheese.</title>
        <authorList>
            <consortium name="US DOE Joint Genome Institute (JGI-PGF)"/>
            <person name="Walter F."/>
            <person name="Albersmeier A."/>
            <person name="Kalinowski J."/>
            <person name="Ruckert C."/>
        </authorList>
    </citation>
    <scope>NUCLEOTIDE SEQUENCE</scope>
    <source>
        <strain evidence="9">CGMCC 4.7272</strain>
    </source>
</reference>
<evidence type="ECO:0000259" key="8">
    <source>
        <dbReference type="PROSITE" id="PS50156"/>
    </source>
</evidence>
<keyword evidence="10" id="KW-1185">Reference proteome</keyword>
<accession>A0A917KYW5</accession>
<dbReference type="EMBL" id="BMMU01000011">
    <property type="protein sequence ID" value="GGJ36504.1"/>
    <property type="molecule type" value="Genomic_DNA"/>
</dbReference>
<evidence type="ECO:0000256" key="6">
    <source>
        <dbReference type="SAM" id="MobiDB-lite"/>
    </source>
</evidence>
<evidence type="ECO:0000313" key="9">
    <source>
        <dbReference type="EMBL" id="GGJ36504.1"/>
    </source>
</evidence>
<evidence type="ECO:0000256" key="5">
    <source>
        <dbReference type="ARBA" id="ARBA00023136"/>
    </source>
</evidence>
<evidence type="ECO:0000256" key="7">
    <source>
        <dbReference type="SAM" id="Phobius"/>
    </source>
</evidence>
<keyword evidence="4 7" id="KW-1133">Transmembrane helix</keyword>
<feature type="transmembrane region" description="Helical" evidence="7">
    <location>
        <begin position="118"/>
        <end position="138"/>
    </location>
</feature>
<feature type="region of interest" description="Disordered" evidence="6">
    <location>
        <begin position="158"/>
        <end position="222"/>
    </location>
</feature>
<evidence type="ECO:0000256" key="1">
    <source>
        <dbReference type="ARBA" id="ARBA00004651"/>
    </source>
</evidence>
<dbReference type="GO" id="GO:0005886">
    <property type="term" value="C:plasma membrane"/>
    <property type="evidence" value="ECO:0007669"/>
    <property type="project" value="UniProtKB-SubCell"/>
</dbReference>
<feature type="compositionally biased region" description="Basic residues" evidence="6">
    <location>
        <begin position="200"/>
        <end position="213"/>
    </location>
</feature>
<dbReference type="InterPro" id="IPR000731">
    <property type="entry name" value="SSD"/>
</dbReference>